<name>A0A919X4Z4_9BACI</name>
<dbReference type="InterPro" id="IPR005302">
    <property type="entry name" value="MoCF_Sase_C"/>
</dbReference>
<dbReference type="GO" id="GO:0030151">
    <property type="term" value="F:molybdenum ion binding"/>
    <property type="evidence" value="ECO:0007669"/>
    <property type="project" value="InterPro"/>
</dbReference>
<dbReference type="PANTHER" id="PTHR30212:SF2">
    <property type="entry name" value="PROTEIN YIIM"/>
    <property type="match status" value="1"/>
</dbReference>
<dbReference type="SUPFAM" id="SSF50800">
    <property type="entry name" value="PK beta-barrel domain-like"/>
    <property type="match status" value="1"/>
</dbReference>
<evidence type="ECO:0000259" key="1">
    <source>
        <dbReference type="PROSITE" id="PS51340"/>
    </source>
</evidence>
<accession>A0A919X4Z4</accession>
<dbReference type="GO" id="GO:0003824">
    <property type="term" value="F:catalytic activity"/>
    <property type="evidence" value="ECO:0007669"/>
    <property type="project" value="InterPro"/>
</dbReference>
<dbReference type="Proteomes" id="UP000676917">
    <property type="component" value="Unassembled WGS sequence"/>
</dbReference>
<dbReference type="AlphaFoldDB" id="A0A919X4Z4"/>
<dbReference type="PANTHER" id="PTHR30212">
    <property type="entry name" value="PROTEIN YIIM"/>
    <property type="match status" value="1"/>
</dbReference>
<dbReference type="Gene3D" id="2.40.33.20">
    <property type="entry name" value="PK beta-barrel domain-like"/>
    <property type="match status" value="1"/>
</dbReference>
<dbReference type="InterPro" id="IPR005163">
    <property type="entry name" value="Tri_helical_YiiM-like"/>
</dbReference>
<keyword evidence="3" id="KW-1185">Reference proteome</keyword>
<dbReference type="PROSITE" id="PS51340">
    <property type="entry name" value="MOSC"/>
    <property type="match status" value="1"/>
</dbReference>
<dbReference type="Pfam" id="PF03475">
    <property type="entry name" value="YiiM_3-alpha"/>
    <property type="match status" value="1"/>
</dbReference>
<reference evidence="2" key="1">
    <citation type="submission" date="2021-03" db="EMBL/GenBank/DDBJ databases">
        <title>Antimicrobial resistance genes in bacteria isolated from Japanese honey, and their potential for conferring macrolide and lincosamide resistance in the American foulbrood pathogen Paenibacillus larvae.</title>
        <authorList>
            <person name="Okamoto M."/>
            <person name="Kumagai M."/>
            <person name="Kanamori H."/>
            <person name="Takamatsu D."/>
        </authorList>
    </citation>
    <scope>NUCLEOTIDE SEQUENCE</scope>
    <source>
        <strain evidence="2">J43TS3</strain>
    </source>
</reference>
<dbReference type="GO" id="GO:0030170">
    <property type="term" value="F:pyridoxal phosphate binding"/>
    <property type="evidence" value="ECO:0007669"/>
    <property type="project" value="InterPro"/>
</dbReference>
<sequence>MTKPYVAKLLVGKVKKVGDPDAKEPMDKQWESGMFKKSTNEKVWLGKTGLVGDEVADKKNHGGPEKAIFAYNVGHYEYWQQELINKDIGIGAFGENLALLFLDEDTVCIGDTYQLGTAIIQVSQPRRPCWKPARRFRTMDFALRIQESGKTGWYFRVLREGSVQEGMELNLIDRPYPNWTITVCNRVMYDKKAELKLIKELANCELLAESWKNTLSKRLAGKGSSGENRVFGPNVE</sequence>
<dbReference type="Pfam" id="PF03473">
    <property type="entry name" value="MOSC"/>
    <property type="match status" value="1"/>
</dbReference>
<dbReference type="InterPro" id="IPR011037">
    <property type="entry name" value="Pyrv_Knase-like_insert_dom_sf"/>
</dbReference>
<protein>
    <submittedName>
        <fullName evidence="2">Molybdenum cofactor biosynthesis protein</fullName>
    </submittedName>
</protein>
<gene>
    <name evidence="2" type="ORF">J43TS3_02320</name>
</gene>
<dbReference type="InterPro" id="IPR052353">
    <property type="entry name" value="Benzoxazolinone_Detox_Enz"/>
</dbReference>
<evidence type="ECO:0000313" key="2">
    <source>
        <dbReference type="EMBL" id="GIO25621.1"/>
    </source>
</evidence>
<organism evidence="2 3">
    <name type="scientific">Ornithinibacillus bavariensis</name>
    <dbReference type="NCBI Taxonomy" id="545502"/>
    <lineage>
        <taxon>Bacteria</taxon>
        <taxon>Bacillati</taxon>
        <taxon>Bacillota</taxon>
        <taxon>Bacilli</taxon>
        <taxon>Bacillales</taxon>
        <taxon>Bacillaceae</taxon>
        <taxon>Ornithinibacillus</taxon>
    </lineage>
</organism>
<dbReference type="RefSeq" id="WP_244853267.1">
    <property type="nucleotide sequence ID" value="NZ_BORP01000001.1"/>
</dbReference>
<proteinExistence type="predicted"/>
<evidence type="ECO:0000313" key="3">
    <source>
        <dbReference type="Proteomes" id="UP000676917"/>
    </source>
</evidence>
<comment type="caution">
    <text evidence="2">The sequence shown here is derived from an EMBL/GenBank/DDBJ whole genome shotgun (WGS) entry which is preliminary data.</text>
</comment>
<feature type="domain" description="MOSC" evidence="1">
    <location>
        <begin position="37"/>
        <end position="172"/>
    </location>
</feature>
<dbReference type="EMBL" id="BORP01000001">
    <property type="protein sequence ID" value="GIO25621.1"/>
    <property type="molecule type" value="Genomic_DNA"/>
</dbReference>